<sequence length="129" mass="15043">MSKLDLNKLTRLGYQFWLPKRSENRSTKENLVFYVLNDKTLITGRKDEFKSYPRILPSIKKILGQADKEIKEIDQTETVSKEFNLVIDFSQGLSYKATKTLKFDSLKLLIKDSALKERFYSELKGSIDL</sequence>
<name>A0A381N7D5_9ZZZZ</name>
<gene>
    <name evidence="1" type="ORF">METZ01_LOCUS3251</name>
</gene>
<accession>A0A381N7D5</accession>
<evidence type="ECO:0000313" key="1">
    <source>
        <dbReference type="EMBL" id="SUZ50397.1"/>
    </source>
</evidence>
<reference evidence="1" key="1">
    <citation type="submission" date="2018-05" db="EMBL/GenBank/DDBJ databases">
        <authorList>
            <person name="Lanie J.A."/>
            <person name="Ng W.-L."/>
            <person name="Kazmierczak K.M."/>
            <person name="Andrzejewski T.M."/>
            <person name="Davidsen T.M."/>
            <person name="Wayne K.J."/>
            <person name="Tettelin H."/>
            <person name="Glass J.I."/>
            <person name="Rusch D."/>
            <person name="Podicherti R."/>
            <person name="Tsui H.-C.T."/>
            <person name="Winkler M.E."/>
        </authorList>
    </citation>
    <scope>NUCLEOTIDE SEQUENCE</scope>
</reference>
<organism evidence="1">
    <name type="scientific">marine metagenome</name>
    <dbReference type="NCBI Taxonomy" id="408172"/>
    <lineage>
        <taxon>unclassified sequences</taxon>
        <taxon>metagenomes</taxon>
        <taxon>ecological metagenomes</taxon>
    </lineage>
</organism>
<dbReference type="AlphaFoldDB" id="A0A381N7D5"/>
<protein>
    <submittedName>
        <fullName evidence="1">Uncharacterized protein</fullName>
    </submittedName>
</protein>
<proteinExistence type="predicted"/>
<dbReference type="EMBL" id="UINC01000167">
    <property type="protein sequence ID" value="SUZ50397.1"/>
    <property type="molecule type" value="Genomic_DNA"/>
</dbReference>